<dbReference type="SUPFAM" id="SSF48452">
    <property type="entry name" value="TPR-like"/>
    <property type="match status" value="1"/>
</dbReference>
<feature type="repeat" description="TPR" evidence="8">
    <location>
        <begin position="3"/>
        <end position="36"/>
    </location>
</feature>
<dbReference type="EC" id="2.4.1.255" evidence="3"/>
<name>B8HX17_CYAP4</name>
<organism evidence="10">
    <name type="scientific">Cyanothece sp. (strain PCC 7425 / ATCC 29141)</name>
    <dbReference type="NCBI Taxonomy" id="395961"/>
    <lineage>
        <taxon>Bacteria</taxon>
        <taxon>Bacillati</taxon>
        <taxon>Cyanobacteriota</taxon>
        <taxon>Cyanophyceae</taxon>
        <taxon>Gomontiellales</taxon>
        <taxon>Cyanothecaceae</taxon>
        <taxon>Cyanothece</taxon>
    </lineage>
</organism>
<comment type="pathway">
    <text evidence="1">Protein modification; protein glycosylation.</text>
</comment>
<dbReference type="Pfam" id="PF13844">
    <property type="entry name" value="Glyco_transf_41"/>
    <property type="match status" value="2"/>
</dbReference>
<dbReference type="InterPro" id="IPR019734">
    <property type="entry name" value="TPR_rpt"/>
</dbReference>
<dbReference type="InterPro" id="IPR011990">
    <property type="entry name" value="TPR-like_helical_dom_sf"/>
</dbReference>
<proteinExistence type="inferred from homology"/>
<evidence type="ECO:0000313" key="10">
    <source>
        <dbReference type="EMBL" id="ACL43320.1"/>
    </source>
</evidence>
<evidence type="ECO:0000256" key="5">
    <source>
        <dbReference type="ARBA" id="ARBA00022679"/>
    </source>
</evidence>
<dbReference type="STRING" id="395961.Cyan7425_0934"/>
<keyword evidence="4" id="KW-0328">Glycosyltransferase</keyword>
<dbReference type="SMART" id="SM00028">
    <property type="entry name" value="TPR"/>
    <property type="match status" value="2"/>
</dbReference>
<dbReference type="CAZy" id="GT41">
    <property type="family name" value="Glycosyltransferase Family 41"/>
</dbReference>
<dbReference type="Pfam" id="PF13414">
    <property type="entry name" value="TPR_11"/>
    <property type="match status" value="1"/>
</dbReference>
<dbReference type="Gene3D" id="3.40.50.11380">
    <property type="match status" value="1"/>
</dbReference>
<dbReference type="SUPFAM" id="SSF53756">
    <property type="entry name" value="UDP-Glycosyltransferase/glycogen phosphorylase"/>
    <property type="match status" value="1"/>
</dbReference>
<dbReference type="PROSITE" id="PS50005">
    <property type="entry name" value="TPR"/>
    <property type="match status" value="1"/>
</dbReference>
<dbReference type="InterPro" id="IPR029489">
    <property type="entry name" value="OGT/SEC/SPY_C"/>
</dbReference>
<comment type="similarity">
    <text evidence="2">Belongs to the glycosyltransferase 41 family. O-GlcNAc transferase subfamily.</text>
</comment>
<keyword evidence="6" id="KW-0677">Repeat</keyword>
<dbReference type="eggNOG" id="COG3914">
    <property type="taxonomic scope" value="Bacteria"/>
</dbReference>
<gene>
    <name evidence="10" type="ordered locus">Cyan7425_0934</name>
</gene>
<reference evidence="10" key="1">
    <citation type="submission" date="2009-01" db="EMBL/GenBank/DDBJ databases">
        <title>Complete sequence of chromosome Cyanothece sp. PCC 7425.</title>
        <authorList>
            <consortium name="US DOE Joint Genome Institute"/>
            <person name="Lucas S."/>
            <person name="Copeland A."/>
            <person name="Lapidus A."/>
            <person name="Glavina del Rio T."/>
            <person name="Dalin E."/>
            <person name="Tice H."/>
            <person name="Bruce D."/>
            <person name="Goodwin L."/>
            <person name="Pitluck S."/>
            <person name="Sims D."/>
            <person name="Meineke L."/>
            <person name="Brettin T."/>
            <person name="Detter J.C."/>
            <person name="Han C."/>
            <person name="Larimer F."/>
            <person name="Land M."/>
            <person name="Hauser L."/>
            <person name="Kyrpides N."/>
            <person name="Ovchinnikova G."/>
            <person name="Liberton M."/>
            <person name="Stoeckel J."/>
            <person name="Banerjee A."/>
            <person name="Singh A."/>
            <person name="Page L."/>
            <person name="Sato H."/>
            <person name="Zhao L."/>
            <person name="Sherman L."/>
            <person name="Pakrasi H."/>
            <person name="Richardson P."/>
        </authorList>
    </citation>
    <scope>NUCLEOTIDE SEQUENCE</scope>
    <source>
        <strain evidence="10">PCC 7425</strain>
    </source>
</reference>
<dbReference type="GO" id="GO:0097363">
    <property type="term" value="F:protein O-acetylglucosaminyltransferase activity"/>
    <property type="evidence" value="ECO:0007669"/>
    <property type="project" value="UniProtKB-EC"/>
</dbReference>
<evidence type="ECO:0000256" key="3">
    <source>
        <dbReference type="ARBA" id="ARBA00011970"/>
    </source>
</evidence>
<dbReference type="PANTHER" id="PTHR44835:SF1">
    <property type="entry name" value="PROTEIN O-GLCNAC TRANSFERASE"/>
    <property type="match status" value="1"/>
</dbReference>
<dbReference type="KEGG" id="cyn:Cyan7425_0934"/>
<dbReference type="HOGENOM" id="CLU_022025_0_0_3"/>
<evidence type="ECO:0000256" key="1">
    <source>
        <dbReference type="ARBA" id="ARBA00004922"/>
    </source>
</evidence>
<feature type="domain" description="O-GlcNAc transferase C-terminal" evidence="9">
    <location>
        <begin position="537"/>
        <end position="724"/>
    </location>
</feature>
<feature type="domain" description="O-GlcNAc transferase C-terminal" evidence="9">
    <location>
        <begin position="331"/>
        <end position="523"/>
    </location>
</feature>
<evidence type="ECO:0000256" key="2">
    <source>
        <dbReference type="ARBA" id="ARBA00005386"/>
    </source>
</evidence>
<keyword evidence="5" id="KW-0808">Transferase</keyword>
<dbReference type="EMBL" id="CP001344">
    <property type="protein sequence ID" value="ACL43320.1"/>
    <property type="molecule type" value="Genomic_DNA"/>
</dbReference>
<dbReference type="PANTHER" id="PTHR44835">
    <property type="entry name" value="UDP-N-ACETYLGLUCOSAMINE--PEPTIDE N-ACETYLGLUCOSAMINYLTRANSFERASE SPINDLY-RELATED"/>
    <property type="match status" value="1"/>
</dbReference>
<dbReference type="OrthoDB" id="146908at2"/>
<dbReference type="Gene3D" id="1.25.40.10">
    <property type="entry name" value="Tetratricopeptide repeat domain"/>
    <property type="match status" value="1"/>
</dbReference>
<accession>B8HX17</accession>
<evidence type="ECO:0000259" key="9">
    <source>
        <dbReference type="Pfam" id="PF13844"/>
    </source>
</evidence>
<dbReference type="AlphaFoldDB" id="B8HX17"/>
<keyword evidence="7 8" id="KW-0802">TPR repeat</keyword>
<dbReference type="Gene3D" id="3.40.50.2000">
    <property type="entry name" value="Glycogen Phosphorylase B"/>
    <property type="match status" value="1"/>
</dbReference>
<dbReference type="InterPro" id="IPR051939">
    <property type="entry name" value="Glycosyltr_41/O-GlcNAc_trsf"/>
</dbReference>
<evidence type="ECO:0000256" key="8">
    <source>
        <dbReference type="PROSITE-ProRule" id="PRU00339"/>
    </source>
</evidence>
<evidence type="ECO:0000256" key="6">
    <source>
        <dbReference type="ARBA" id="ARBA00022737"/>
    </source>
</evidence>
<sequence length="739" mass="84827">MQSVSLSEQAYQHLVKGDYSQAAALYEQATQLEPDQAEHYWYLGIALLFDGDESAAQATWFTPLLTEATERHGLEENILTIALVTVLDQEASRLEGSQKELAWLLRRYAQEFAPDNLSNGLKLLKLALEREDFSWSLPEVQLVLELLQKSLDADLDLKLLQIPLKIALGQFYLESGSYEFAQLCARYTEQLPEFSDLLQRTAGKVGWGHYQYPLGAKYAELGRQIDPQNVWPLRVLADFYERMQQYDRAIAAAEDLCNLSSSLADQCYANHLLIQTLIAAGGYWQKVQEKLALQWQLLATLLVDSPSLLRFQVRSLFILAYTPPYLEDNPSFRKPILNRLMQLCQDNIASYAREHYETYRQNQKHRSQKILTDRPLKIGYLSDNLRRHAIGWLAWGLYEYCDRENFQLYTYFTGNLAIDADHWRLWYAQHSKQYCIGNLNSYSLADQIDQDEIDILVDLDSVTLDINCEVLALKPAPIQVSWLGFDGSGLPAVDYYIVDPYVLPEQAQAYYSETLWRLPQTYLAVNGFLVGSPTLRREDLGIPADAVIYLSSQRAAKRNPHLTQLQMQILQEMPNSYLLIKGFANQKSLQVWFEQIAAEAGVSSDRLRFVPSCPSDEQHRANLRIADVVLDTYPYNGATTTLETLWMEIPLVTRVGEQFAARNSYTFLVNAGVEEGIAWSDAEYVEWGVRLGKEPELRDRVALKLRAAKKNSPLWNARQFTHHMEAAYQQMWQIYQQSR</sequence>
<evidence type="ECO:0000256" key="4">
    <source>
        <dbReference type="ARBA" id="ARBA00022676"/>
    </source>
</evidence>
<protein>
    <recommendedName>
        <fullName evidence="3">protein O-GlcNAc transferase</fullName>
        <ecNumber evidence="3">2.4.1.255</ecNumber>
    </recommendedName>
</protein>
<evidence type="ECO:0000256" key="7">
    <source>
        <dbReference type="ARBA" id="ARBA00022803"/>
    </source>
</evidence>